<protein>
    <submittedName>
        <fullName evidence="1">Polyketide cyclase</fullName>
    </submittedName>
</protein>
<dbReference type="SUPFAM" id="SSF55961">
    <property type="entry name" value="Bet v1-like"/>
    <property type="match status" value="1"/>
</dbReference>
<gene>
    <name evidence="1" type="ORF">E3O46_05645</name>
</gene>
<sequence>MWRTEYTADTSATPAAVWAAFRDIHTGVAAAAGGDVFEMDGAFTVGTELSVTPVGQDTFRSRIIELAPNERYADETTFGDVVLTFRHVFTPSDGGTRVTHELVITGQDADEIGPGLGPEISADFPEAMAGLFALAEASADPADPADPEDPDH</sequence>
<comment type="caution">
    <text evidence="1">The sequence shown here is derived from an EMBL/GenBank/DDBJ whole genome shotgun (WGS) entry which is preliminary data.</text>
</comment>
<keyword evidence="2" id="KW-1185">Reference proteome</keyword>
<evidence type="ECO:0000313" key="1">
    <source>
        <dbReference type="EMBL" id="TFC21699.1"/>
    </source>
</evidence>
<organism evidence="1 2">
    <name type="scientific">Cryobacterium glucosi</name>
    <dbReference type="NCBI Taxonomy" id="1259175"/>
    <lineage>
        <taxon>Bacteria</taxon>
        <taxon>Bacillati</taxon>
        <taxon>Actinomycetota</taxon>
        <taxon>Actinomycetes</taxon>
        <taxon>Micrococcales</taxon>
        <taxon>Microbacteriaceae</taxon>
        <taxon>Cryobacterium</taxon>
    </lineage>
</organism>
<dbReference type="Proteomes" id="UP000297604">
    <property type="component" value="Unassembled WGS sequence"/>
</dbReference>
<dbReference type="Gene3D" id="3.30.530.20">
    <property type="match status" value="1"/>
</dbReference>
<dbReference type="InterPro" id="IPR023393">
    <property type="entry name" value="START-like_dom_sf"/>
</dbReference>
<dbReference type="RefSeq" id="WP_134560209.1">
    <property type="nucleotide sequence ID" value="NZ_SOFS01000015.1"/>
</dbReference>
<name>A0ABY2IP63_9MICO</name>
<dbReference type="Pfam" id="PF10604">
    <property type="entry name" value="Polyketide_cyc2"/>
    <property type="match status" value="1"/>
</dbReference>
<reference evidence="1 2" key="1">
    <citation type="submission" date="2019-03" db="EMBL/GenBank/DDBJ databases">
        <title>Genomics of glacier-inhabiting Cryobacterium strains.</title>
        <authorList>
            <person name="Liu Q."/>
            <person name="Xin Y.-H."/>
        </authorList>
    </citation>
    <scope>NUCLEOTIDE SEQUENCE [LARGE SCALE GENOMIC DNA]</scope>
    <source>
        <strain evidence="1 2">MDB1-5</strain>
    </source>
</reference>
<dbReference type="EMBL" id="SOFS01000015">
    <property type="protein sequence ID" value="TFC21699.1"/>
    <property type="molecule type" value="Genomic_DNA"/>
</dbReference>
<evidence type="ECO:0000313" key="2">
    <source>
        <dbReference type="Proteomes" id="UP000297604"/>
    </source>
</evidence>
<proteinExistence type="predicted"/>
<accession>A0ABY2IP63</accession>
<dbReference type="InterPro" id="IPR019587">
    <property type="entry name" value="Polyketide_cyclase/dehydratase"/>
</dbReference>